<evidence type="ECO:0000259" key="15">
    <source>
        <dbReference type="Pfam" id="PF01266"/>
    </source>
</evidence>
<evidence type="ECO:0000256" key="8">
    <source>
        <dbReference type="ARBA" id="ARBA00022692"/>
    </source>
</evidence>
<keyword evidence="9 14" id="KW-0274">FAD</keyword>
<evidence type="ECO:0000256" key="2">
    <source>
        <dbReference type="ARBA" id="ARBA00002173"/>
    </source>
</evidence>
<keyword evidence="12 14" id="KW-0472">Membrane</keyword>
<keyword evidence="11 14" id="KW-0560">Oxidoreductase</keyword>
<organism evidence="17 18">
    <name type="scientific">Glycine soja</name>
    <name type="common">Wild soybean</name>
    <dbReference type="NCBI Taxonomy" id="3848"/>
    <lineage>
        <taxon>Eukaryota</taxon>
        <taxon>Viridiplantae</taxon>
        <taxon>Streptophyta</taxon>
        <taxon>Embryophyta</taxon>
        <taxon>Tracheophyta</taxon>
        <taxon>Spermatophyta</taxon>
        <taxon>Magnoliopsida</taxon>
        <taxon>eudicotyledons</taxon>
        <taxon>Gunneridae</taxon>
        <taxon>Pentapetalae</taxon>
        <taxon>rosids</taxon>
        <taxon>fabids</taxon>
        <taxon>Fabales</taxon>
        <taxon>Fabaceae</taxon>
        <taxon>Papilionoideae</taxon>
        <taxon>50 kb inversion clade</taxon>
        <taxon>NPAAA clade</taxon>
        <taxon>indigoferoid/millettioid clade</taxon>
        <taxon>Phaseoleae</taxon>
        <taxon>Glycine</taxon>
        <taxon>Glycine subgen. Soja</taxon>
    </lineage>
</organism>
<sequence>MLPVSSLSLSHHKTTTTIAEATCHCAFFKFSFNKPHHHRTPLLFPNHLPNASPPLLRTTTSLRRNAAADPPPGFSGVADVIVVGAGVAGSALAYTLAKDGRCVHVIERDLREPDRIVGELLQPGGYLKLIELGLQDCLEQIDAQRVLGYVLFKDGKKTKLPYPLENFHADVAGRSFHNGRFIQRMREKAATLHHVRMEQGTVTSLLEQDNGTIIGVQYKTKDGQKLKAYAPFTIVCDGCFSNLRRSLCYPKVEVPSCFVGLVLENCQLPLENYGHVILADPSPILFYRISSTEVRCLVDIPGQKVSPVGKGGMANYLRAMVASQIPPELRDAFISAIDRGNIRTMPNSSMAADPYPTPGALLMGDAFNMRHPLTGGGMTVALSDIVVLRNLLKPICDLNDATSLCRHLESFYILRKPMASTINTLAGALYKVFSTSPNEARKELRQACFDYLSLGHFFSSGPIALLSGLNPSPLNLILHFFAVALYGVGRLLLPFPSFERTWIGAKIVLCAFGIIFPIIKGEGVRQMFFPTSIPAFYRAPPDRWCIEE</sequence>
<evidence type="ECO:0000256" key="14">
    <source>
        <dbReference type="RuleBase" id="RU367121"/>
    </source>
</evidence>
<dbReference type="GO" id="GO:0004506">
    <property type="term" value="F:squalene monooxygenase activity"/>
    <property type="evidence" value="ECO:0007669"/>
    <property type="project" value="UniProtKB-UniRule"/>
</dbReference>
<comment type="caution">
    <text evidence="17">The sequence shown here is derived from an EMBL/GenBank/DDBJ whole genome shotgun (WGS) entry which is preliminary data.</text>
</comment>
<comment type="cofactor">
    <cofactor evidence="1 14">
        <name>FAD</name>
        <dbReference type="ChEBI" id="CHEBI:57692"/>
    </cofactor>
</comment>
<dbReference type="UniPathway" id="UPA00767">
    <property type="reaction ID" value="UER00752"/>
</dbReference>
<evidence type="ECO:0000256" key="12">
    <source>
        <dbReference type="ARBA" id="ARBA00023136"/>
    </source>
</evidence>
<keyword evidence="7 14" id="KW-0285">Flavoprotein</keyword>
<gene>
    <name evidence="17" type="ORF">D0Y65_048202</name>
</gene>
<evidence type="ECO:0000313" key="18">
    <source>
        <dbReference type="Proteomes" id="UP000289340"/>
    </source>
</evidence>
<keyword evidence="10 14" id="KW-1133">Transmembrane helix</keyword>
<evidence type="ECO:0000256" key="9">
    <source>
        <dbReference type="ARBA" id="ARBA00022827"/>
    </source>
</evidence>
<evidence type="ECO:0000256" key="6">
    <source>
        <dbReference type="ARBA" id="ARBA00012312"/>
    </source>
</evidence>
<dbReference type="GO" id="GO:0050660">
    <property type="term" value="F:flavin adenine dinucleotide binding"/>
    <property type="evidence" value="ECO:0007669"/>
    <property type="project" value="UniProtKB-UniRule"/>
</dbReference>
<evidence type="ECO:0000256" key="13">
    <source>
        <dbReference type="ARBA" id="ARBA00048658"/>
    </source>
</evidence>
<dbReference type="FunFam" id="3.50.50.60:FF:000074">
    <property type="entry name" value="Squalene monooxygenase 2"/>
    <property type="match status" value="1"/>
</dbReference>
<comment type="similarity">
    <text evidence="5 14">Belongs to the squalene monooxygenase family.</text>
</comment>
<accession>A0A445FS71</accession>
<dbReference type="AlphaFoldDB" id="A0A445FS71"/>
<dbReference type="InterPro" id="IPR006076">
    <property type="entry name" value="FAD-dep_OxRdtase"/>
</dbReference>
<dbReference type="PANTHER" id="PTHR10835:SF15">
    <property type="entry name" value="SQUALENE EPOXIDASE 2, MITOCHONDRIAL"/>
    <property type="match status" value="1"/>
</dbReference>
<dbReference type="Pfam" id="PF08491">
    <property type="entry name" value="SE"/>
    <property type="match status" value="1"/>
</dbReference>
<evidence type="ECO:0000256" key="3">
    <source>
        <dbReference type="ARBA" id="ARBA00004141"/>
    </source>
</evidence>
<dbReference type="GO" id="GO:0009725">
    <property type="term" value="P:response to hormone"/>
    <property type="evidence" value="ECO:0007669"/>
    <property type="project" value="UniProtKB-ARBA"/>
</dbReference>
<feature type="transmembrane region" description="Helical" evidence="14">
    <location>
        <begin position="476"/>
        <end position="495"/>
    </location>
</feature>
<dbReference type="PRINTS" id="PR00420">
    <property type="entry name" value="RNGMNOXGNASE"/>
</dbReference>
<keyword evidence="8 14" id="KW-0812">Transmembrane</keyword>
<dbReference type="SMR" id="A0A445FS71"/>
<keyword evidence="17" id="KW-0503">Monooxygenase</keyword>
<evidence type="ECO:0000313" key="17">
    <source>
        <dbReference type="EMBL" id="RZB51684.1"/>
    </source>
</evidence>
<reference evidence="17 18" key="1">
    <citation type="submission" date="2018-09" db="EMBL/GenBank/DDBJ databases">
        <title>A high-quality reference genome of wild soybean provides a powerful tool to mine soybean genomes.</title>
        <authorList>
            <person name="Xie M."/>
            <person name="Chung C.Y.L."/>
            <person name="Li M.-W."/>
            <person name="Wong F.-L."/>
            <person name="Chan T.-F."/>
            <person name="Lam H.-M."/>
        </authorList>
    </citation>
    <scope>NUCLEOTIDE SEQUENCE [LARGE SCALE GENOMIC DNA]</scope>
    <source>
        <strain evidence="18">cv. W05</strain>
        <tissue evidence="17">Hypocotyl of etiolated seedlings</tissue>
    </source>
</reference>
<dbReference type="Gene3D" id="3.50.50.60">
    <property type="entry name" value="FAD/NAD(P)-binding domain"/>
    <property type="match status" value="1"/>
</dbReference>
<comment type="subcellular location">
    <subcellularLocation>
        <location evidence="3 14">Membrane</location>
        <topology evidence="3 14">Multi-pass membrane protein</topology>
    </subcellularLocation>
</comment>
<evidence type="ECO:0000259" key="16">
    <source>
        <dbReference type="Pfam" id="PF08491"/>
    </source>
</evidence>
<comment type="function">
    <text evidence="2 14">Catalyzes the stereospecific oxidation of squalene to (S)-2,3-epoxysqualene, and is considered to be a rate-limiting enzyme in steroid biosynthesis.</text>
</comment>
<dbReference type="Pfam" id="PF01266">
    <property type="entry name" value="DAO"/>
    <property type="match status" value="1"/>
</dbReference>
<name>A0A445FS71_GLYSO</name>
<dbReference type="SUPFAM" id="SSF51905">
    <property type="entry name" value="FAD/NAD(P)-binding domain"/>
    <property type="match status" value="1"/>
</dbReference>
<evidence type="ECO:0000256" key="7">
    <source>
        <dbReference type="ARBA" id="ARBA00022630"/>
    </source>
</evidence>
<feature type="domain" description="Squalene epoxidase" evidence="16">
    <location>
        <begin position="230"/>
        <end position="497"/>
    </location>
</feature>
<dbReference type="GO" id="GO:0005783">
    <property type="term" value="C:endoplasmic reticulum"/>
    <property type="evidence" value="ECO:0007669"/>
    <property type="project" value="TreeGrafter"/>
</dbReference>
<evidence type="ECO:0000256" key="5">
    <source>
        <dbReference type="ARBA" id="ARBA00008802"/>
    </source>
</evidence>
<dbReference type="InterPro" id="IPR036188">
    <property type="entry name" value="FAD/NAD-bd_sf"/>
</dbReference>
<evidence type="ECO:0000256" key="4">
    <source>
        <dbReference type="ARBA" id="ARBA00005018"/>
    </source>
</evidence>
<dbReference type="PANTHER" id="PTHR10835">
    <property type="entry name" value="SQUALENE MONOOXYGENASE"/>
    <property type="match status" value="1"/>
</dbReference>
<dbReference type="EC" id="1.14.14.17" evidence="6 14"/>
<protein>
    <recommendedName>
        <fullName evidence="6 14">Squalene monooxygenase</fullName>
        <ecNumber evidence="6 14">1.14.14.17</ecNumber>
    </recommendedName>
</protein>
<dbReference type="Gramene" id="XM_028359563.1">
    <property type="protein sequence ID" value="XP_028215364.1"/>
    <property type="gene ID" value="LOC114397505"/>
</dbReference>
<feature type="transmembrane region" description="Helical" evidence="14">
    <location>
        <begin position="501"/>
        <end position="519"/>
    </location>
</feature>
<dbReference type="GO" id="GO:0016020">
    <property type="term" value="C:membrane"/>
    <property type="evidence" value="ECO:0007669"/>
    <property type="project" value="UniProtKB-SubCell"/>
</dbReference>
<comment type="catalytic activity">
    <reaction evidence="13 14">
        <text>squalene + reduced [NADPH--hemoprotein reductase] + O2 = (S)-2,3-epoxysqualene + oxidized [NADPH--hemoprotein reductase] + H2O + H(+)</text>
        <dbReference type="Rhea" id="RHEA:25282"/>
        <dbReference type="Rhea" id="RHEA-COMP:11964"/>
        <dbReference type="Rhea" id="RHEA-COMP:11965"/>
        <dbReference type="ChEBI" id="CHEBI:15377"/>
        <dbReference type="ChEBI" id="CHEBI:15378"/>
        <dbReference type="ChEBI" id="CHEBI:15379"/>
        <dbReference type="ChEBI" id="CHEBI:15440"/>
        <dbReference type="ChEBI" id="CHEBI:15441"/>
        <dbReference type="ChEBI" id="CHEBI:57618"/>
        <dbReference type="ChEBI" id="CHEBI:58210"/>
        <dbReference type="EC" id="1.14.14.17"/>
    </reaction>
</comment>
<proteinExistence type="inferred from homology"/>
<dbReference type="InterPro" id="IPR013698">
    <property type="entry name" value="Squalene_epoxidase"/>
</dbReference>
<dbReference type="EMBL" id="QZWG01000018">
    <property type="protein sequence ID" value="RZB51684.1"/>
    <property type="molecule type" value="Genomic_DNA"/>
</dbReference>
<dbReference type="InterPro" id="IPR040125">
    <property type="entry name" value="Squalene_monox"/>
</dbReference>
<comment type="pathway">
    <text evidence="4">Terpene metabolism; lanosterol biosynthesis; lanosterol from farnesyl diphosphate: step 2/3.</text>
</comment>
<evidence type="ECO:0000256" key="10">
    <source>
        <dbReference type="ARBA" id="ARBA00022989"/>
    </source>
</evidence>
<dbReference type="GO" id="GO:0016126">
    <property type="term" value="P:sterol biosynthetic process"/>
    <property type="evidence" value="ECO:0007669"/>
    <property type="project" value="UniProtKB-UniRule"/>
</dbReference>
<dbReference type="Proteomes" id="UP000289340">
    <property type="component" value="Chromosome 18"/>
</dbReference>
<keyword evidence="18" id="KW-1185">Reference proteome</keyword>
<evidence type="ECO:0000256" key="1">
    <source>
        <dbReference type="ARBA" id="ARBA00001974"/>
    </source>
</evidence>
<evidence type="ECO:0000256" key="11">
    <source>
        <dbReference type="ARBA" id="ARBA00023002"/>
    </source>
</evidence>
<feature type="domain" description="FAD dependent oxidoreductase" evidence="15">
    <location>
        <begin position="79"/>
        <end position="109"/>
    </location>
</feature>